<dbReference type="PANTHER" id="PTHR14744:SF15">
    <property type="entry name" value="N-ALPHA-ACETYLTRANSFERASE 60"/>
    <property type="match status" value="1"/>
</dbReference>
<gene>
    <name evidence="12" type="ORF">KP509_14G022800</name>
</gene>
<evidence type="ECO:0000256" key="5">
    <source>
        <dbReference type="ARBA" id="ARBA00023315"/>
    </source>
</evidence>
<comment type="catalytic activity">
    <reaction evidence="10">
        <text>N-terminal L-methionyl-[transmembrane protein] + acetyl-CoA = N-terminal N(alpha)-acetyl-L-methionyl-[transmembrane protein] + CoA + H(+)</text>
        <dbReference type="Rhea" id="RHEA:50604"/>
        <dbReference type="Rhea" id="RHEA-COMP:12745"/>
        <dbReference type="Rhea" id="RHEA-COMP:12746"/>
        <dbReference type="ChEBI" id="CHEBI:15378"/>
        <dbReference type="ChEBI" id="CHEBI:57287"/>
        <dbReference type="ChEBI" id="CHEBI:57288"/>
        <dbReference type="ChEBI" id="CHEBI:64731"/>
        <dbReference type="ChEBI" id="CHEBI:133414"/>
        <dbReference type="EC" id="2.3.1.259"/>
    </reaction>
</comment>
<organism evidence="12 13">
    <name type="scientific">Ceratopteris richardii</name>
    <name type="common">Triangle waterfern</name>
    <dbReference type="NCBI Taxonomy" id="49495"/>
    <lineage>
        <taxon>Eukaryota</taxon>
        <taxon>Viridiplantae</taxon>
        <taxon>Streptophyta</taxon>
        <taxon>Embryophyta</taxon>
        <taxon>Tracheophyta</taxon>
        <taxon>Polypodiopsida</taxon>
        <taxon>Polypodiidae</taxon>
        <taxon>Polypodiales</taxon>
        <taxon>Pteridineae</taxon>
        <taxon>Pteridaceae</taxon>
        <taxon>Parkerioideae</taxon>
        <taxon>Ceratopteris</taxon>
    </lineage>
</organism>
<dbReference type="SUPFAM" id="SSF55729">
    <property type="entry name" value="Acyl-CoA N-acyltransferases (Nat)"/>
    <property type="match status" value="1"/>
</dbReference>
<dbReference type="OMA" id="QTWKQWF"/>
<dbReference type="EMBL" id="CM035419">
    <property type="protein sequence ID" value="KAH7415000.1"/>
    <property type="molecule type" value="Genomic_DNA"/>
</dbReference>
<evidence type="ECO:0000256" key="4">
    <source>
        <dbReference type="ARBA" id="ARBA00022853"/>
    </source>
</evidence>
<keyword evidence="3" id="KW-0159">Chromosome partition</keyword>
<dbReference type="PANTHER" id="PTHR14744">
    <property type="entry name" value="N-ALPHA-ACETYLTRANSFERASE 60"/>
    <property type="match status" value="1"/>
</dbReference>
<evidence type="ECO:0000256" key="8">
    <source>
        <dbReference type="ARBA" id="ARBA00026144"/>
    </source>
</evidence>
<keyword evidence="4" id="KW-0156">Chromatin regulator</keyword>
<evidence type="ECO:0000256" key="3">
    <source>
        <dbReference type="ARBA" id="ARBA00022829"/>
    </source>
</evidence>
<evidence type="ECO:0000256" key="2">
    <source>
        <dbReference type="ARBA" id="ARBA00022679"/>
    </source>
</evidence>
<comment type="caution">
    <text evidence="12">The sequence shown here is derived from an EMBL/GenBank/DDBJ whole genome shotgun (WGS) entry which is preliminary data.</text>
</comment>
<dbReference type="Proteomes" id="UP000825935">
    <property type="component" value="Chromosome 14"/>
</dbReference>
<evidence type="ECO:0000256" key="7">
    <source>
        <dbReference type="ARBA" id="ARBA00026111"/>
    </source>
</evidence>
<reference evidence="12" key="1">
    <citation type="submission" date="2021-08" db="EMBL/GenBank/DDBJ databases">
        <title>WGS assembly of Ceratopteris richardii.</title>
        <authorList>
            <person name="Marchant D.B."/>
            <person name="Chen G."/>
            <person name="Jenkins J."/>
            <person name="Shu S."/>
            <person name="Leebens-Mack J."/>
            <person name="Grimwood J."/>
            <person name="Schmutz J."/>
            <person name="Soltis P."/>
            <person name="Soltis D."/>
            <person name="Chen Z.-H."/>
        </authorList>
    </citation>
    <scope>NUCLEOTIDE SEQUENCE</scope>
    <source>
        <strain evidence="12">Whitten #5841</strain>
        <tissue evidence="12">Leaf</tissue>
    </source>
</reference>
<dbReference type="GO" id="GO:0120518">
    <property type="term" value="F:protein N-terminal-methionine acetyltransferase activity"/>
    <property type="evidence" value="ECO:0007669"/>
    <property type="project" value="UniProtKB-EC"/>
</dbReference>
<dbReference type="Gene3D" id="3.40.630.30">
    <property type="match status" value="1"/>
</dbReference>
<dbReference type="EC" id="2.3.1.48" evidence="1"/>
<feature type="domain" description="N-acetyltransferase" evidence="11">
    <location>
        <begin position="61"/>
        <end position="234"/>
    </location>
</feature>
<dbReference type="Pfam" id="PF00583">
    <property type="entry name" value="Acetyltransf_1"/>
    <property type="match status" value="1"/>
</dbReference>
<evidence type="ECO:0000256" key="1">
    <source>
        <dbReference type="ARBA" id="ARBA00013184"/>
    </source>
</evidence>
<dbReference type="GO" id="GO:0007059">
    <property type="term" value="P:chromosome segregation"/>
    <property type="evidence" value="ECO:0007669"/>
    <property type="project" value="UniProtKB-KW"/>
</dbReference>
<dbReference type="CDD" id="cd04301">
    <property type="entry name" value="NAT_SF"/>
    <property type="match status" value="1"/>
</dbReference>
<proteinExistence type="inferred from homology"/>
<evidence type="ECO:0000313" key="12">
    <source>
        <dbReference type="EMBL" id="KAH7415000.1"/>
    </source>
</evidence>
<dbReference type="GO" id="GO:0000139">
    <property type="term" value="C:Golgi membrane"/>
    <property type="evidence" value="ECO:0007669"/>
    <property type="project" value="TreeGrafter"/>
</dbReference>
<comment type="similarity">
    <text evidence="6">Belongs to the acetyltransferase family. NAA60 subfamily.</text>
</comment>
<dbReference type="PROSITE" id="PS51186">
    <property type="entry name" value="GNAT"/>
    <property type="match status" value="1"/>
</dbReference>
<evidence type="ECO:0000313" key="13">
    <source>
        <dbReference type="Proteomes" id="UP000825935"/>
    </source>
</evidence>
<evidence type="ECO:0000256" key="9">
    <source>
        <dbReference type="ARBA" id="ARBA00048017"/>
    </source>
</evidence>
<protein>
    <recommendedName>
        <fullName evidence="8">N-alpha-acetyltransferase 60</fullName>
        <ecNumber evidence="7">2.3.1.259</ecNumber>
        <ecNumber evidence="1">2.3.1.48</ecNumber>
    </recommendedName>
</protein>
<keyword evidence="13" id="KW-1185">Reference proteome</keyword>
<comment type="catalytic activity">
    <reaction evidence="9">
        <text>L-lysyl-[protein] + acetyl-CoA = N(6)-acetyl-L-lysyl-[protein] + CoA + H(+)</text>
        <dbReference type="Rhea" id="RHEA:45948"/>
        <dbReference type="Rhea" id="RHEA-COMP:9752"/>
        <dbReference type="Rhea" id="RHEA-COMP:10731"/>
        <dbReference type="ChEBI" id="CHEBI:15378"/>
        <dbReference type="ChEBI" id="CHEBI:29969"/>
        <dbReference type="ChEBI" id="CHEBI:57287"/>
        <dbReference type="ChEBI" id="CHEBI:57288"/>
        <dbReference type="ChEBI" id="CHEBI:61930"/>
        <dbReference type="EC" id="2.3.1.48"/>
    </reaction>
</comment>
<dbReference type="InterPro" id="IPR045141">
    <property type="entry name" value="NAA60-like"/>
</dbReference>
<keyword evidence="2" id="KW-0808">Transferase</keyword>
<dbReference type="InterPro" id="IPR016181">
    <property type="entry name" value="Acyl_CoA_acyltransferase"/>
</dbReference>
<dbReference type="EC" id="2.3.1.259" evidence="7"/>
<keyword evidence="5" id="KW-0012">Acyltransferase</keyword>
<dbReference type="GO" id="GO:0004402">
    <property type="term" value="F:histone acetyltransferase activity"/>
    <property type="evidence" value="ECO:0007669"/>
    <property type="project" value="TreeGrafter"/>
</dbReference>
<evidence type="ECO:0000256" key="6">
    <source>
        <dbReference type="ARBA" id="ARBA00025774"/>
    </source>
</evidence>
<accession>A0A8T2T678</accession>
<dbReference type="InterPro" id="IPR000182">
    <property type="entry name" value="GNAT_dom"/>
</dbReference>
<evidence type="ECO:0000259" key="11">
    <source>
        <dbReference type="PROSITE" id="PS51186"/>
    </source>
</evidence>
<dbReference type="AlphaFoldDB" id="A0A8T2T678"/>
<dbReference type="OrthoDB" id="47374at2759"/>
<sequence length="302" mass="34442">MDYMHEGHPLLSESKEQHNRLISSRSVIGTRPTVNFQQPYQGNEYIPSDAVSWASQESPKIAYRPIRPSDLYVLKELHEALFPVKYETEFFLKVVHGVEIISWAAVDTSRPGPLCDEIIGFITTRVVSTADVDASGMLGFEFTKSEKDLVYILTLGVIKSYRKLGIATSLIQRVLEYAETIPTCRAVYLHVILYNLSAINFYEKNSFRCLQRLHNFYIINEQTYDAYLYIYYVNGGRAPCSALDFLVSKGALLWNFIASVANWFWRKEPDKTGKWTRLKSSGIWGSLCQSSVPMDRSISLCA</sequence>
<name>A0A8T2T678_CERRI</name>
<dbReference type="FunFam" id="3.40.630.30:FF:000041">
    <property type="entry name" value="Histone acetyltransferase MCC1 isoform A"/>
    <property type="match status" value="1"/>
</dbReference>
<evidence type="ECO:0000256" key="10">
    <source>
        <dbReference type="ARBA" id="ARBA00048848"/>
    </source>
</evidence>